<name>A0A504XY00_LEIDO</name>
<keyword evidence="1" id="KW-0175">Coiled coil</keyword>
<feature type="compositionally biased region" description="Basic and acidic residues" evidence="2">
    <location>
        <begin position="486"/>
        <end position="495"/>
    </location>
</feature>
<keyword evidence="3" id="KW-1133">Transmembrane helix</keyword>
<dbReference type="VEuPathDB" id="TriTrypDB:LdBPK_191410.1"/>
<dbReference type="PANTHER" id="PTHR38827:SF1">
    <property type="entry name" value="T. BRUCEI SPP.-SPECIFIC PROTEIN"/>
    <property type="match status" value="1"/>
</dbReference>
<proteinExistence type="predicted"/>
<keyword evidence="3" id="KW-0472">Membrane</keyword>
<feature type="coiled-coil region" evidence="1">
    <location>
        <begin position="681"/>
        <end position="708"/>
    </location>
</feature>
<evidence type="ECO:0000313" key="5">
    <source>
        <dbReference type="EMBL" id="TPP50930.1"/>
    </source>
</evidence>
<dbReference type="VEuPathDB" id="TriTrypDB:LDHU3_19.1680"/>
<organism evidence="5 6">
    <name type="scientific">Leishmania donovani</name>
    <dbReference type="NCBI Taxonomy" id="5661"/>
    <lineage>
        <taxon>Eukaryota</taxon>
        <taxon>Discoba</taxon>
        <taxon>Euglenozoa</taxon>
        <taxon>Kinetoplastea</taxon>
        <taxon>Metakinetoplastina</taxon>
        <taxon>Trypanosomatida</taxon>
        <taxon>Trypanosomatidae</taxon>
        <taxon>Leishmaniinae</taxon>
        <taxon>Leishmania</taxon>
    </lineage>
</organism>
<dbReference type="VEuPathDB" id="TriTrypDB:LDHU3_19.1700"/>
<feature type="compositionally biased region" description="Low complexity" evidence="2">
    <location>
        <begin position="524"/>
        <end position="536"/>
    </location>
</feature>
<comment type="caution">
    <text evidence="5">The sequence shown here is derived from an EMBL/GenBank/DDBJ whole genome shotgun (WGS) entry which is preliminary data.</text>
</comment>
<dbReference type="PANTHER" id="PTHR38827">
    <property type="entry name" value="T. BRUCEI SPP.-SPECIFIC PROTEIN-RELATED"/>
    <property type="match status" value="1"/>
</dbReference>
<feature type="compositionally biased region" description="Polar residues" evidence="2">
    <location>
        <begin position="556"/>
        <end position="570"/>
    </location>
</feature>
<accession>A0A504XY00</accession>
<gene>
    <name evidence="5" type="ORF">CGC21_18905</name>
</gene>
<feature type="region of interest" description="Disordered" evidence="2">
    <location>
        <begin position="462"/>
        <end position="495"/>
    </location>
</feature>
<feature type="region of interest" description="Disordered" evidence="2">
    <location>
        <begin position="515"/>
        <end position="573"/>
    </location>
</feature>
<feature type="region of interest" description="Disordered" evidence="2">
    <location>
        <begin position="357"/>
        <end position="376"/>
    </location>
</feature>
<dbReference type="VEuPathDB" id="TriTrypDB:LdCL_190019800"/>
<feature type="signal peptide" evidence="4">
    <location>
        <begin position="1"/>
        <end position="24"/>
    </location>
</feature>
<keyword evidence="4" id="KW-0732">Signal</keyword>
<feature type="transmembrane region" description="Helical" evidence="3">
    <location>
        <begin position="53"/>
        <end position="79"/>
    </location>
</feature>
<dbReference type="VEuPathDB" id="TriTrypDB:LDHU3_19.1580"/>
<dbReference type="InterPro" id="IPR036034">
    <property type="entry name" value="PDZ_sf"/>
</dbReference>
<dbReference type="Proteomes" id="UP000318447">
    <property type="component" value="Unassembled WGS sequence"/>
</dbReference>
<evidence type="ECO:0000256" key="4">
    <source>
        <dbReference type="SAM" id="SignalP"/>
    </source>
</evidence>
<dbReference type="VEuPathDB" id="TriTrypDB:LdCL_190018200"/>
<reference evidence="6" key="1">
    <citation type="submission" date="2019-02" db="EMBL/GenBank/DDBJ databases">
        <title>FDA dAtabase for Regulatory Grade micrObial Sequences (FDA-ARGOS): Supporting development and validation of Infectious Disease Dx tests.</title>
        <authorList>
            <person name="Duncan R."/>
            <person name="Fisher C."/>
            <person name="Tallon L."/>
            <person name="Sadzewicz L."/>
            <person name="Sengamalay N."/>
            <person name="Ott S."/>
            <person name="Godinez A."/>
            <person name="Nagaraj S."/>
            <person name="Vavikolanu K."/>
            <person name="Nadendla S."/>
            <person name="Aluvathingal J."/>
            <person name="Sichtig H."/>
        </authorList>
    </citation>
    <scope>NUCLEOTIDE SEQUENCE [LARGE SCALE GENOMIC DNA]</scope>
    <source>
        <strain evidence="6">FDAARGOS_361</strain>
    </source>
</reference>
<dbReference type="SUPFAM" id="SSF50156">
    <property type="entry name" value="PDZ domain-like"/>
    <property type="match status" value="1"/>
</dbReference>
<evidence type="ECO:0000256" key="2">
    <source>
        <dbReference type="SAM" id="MobiDB-lite"/>
    </source>
</evidence>
<dbReference type="EMBL" id="RHLC01000027">
    <property type="protein sequence ID" value="TPP50930.1"/>
    <property type="molecule type" value="Genomic_DNA"/>
</dbReference>
<evidence type="ECO:0000313" key="6">
    <source>
        <dbReference type="Proteomes" id="UP000318447"/>
    </source>
</evidence>
<dbReference type="VEuPathDB" id="TriTrypDB:LdCL_190019600"/>
<dbReference type="AlphaFoldDB" id="A0A504XY00"/>
<dbReference type="VEuPathDB" id="TriTrypDB:LdBPK_191390.1"/>
<sequence length="897" mass="97527">MTSRARLLLLACVGTVIVILLVRAQTVVAQGDEANAAFAQQEAPESEKDQHLLRLVVILLPAMFVLWFILCIILAYIYICVYPNYYTKSPIDCNEYAGSRVASTPPTPAIMFGRRVFASAPLPRHMWAKMHIQNAAQAQRMLPSLAPLVSSLGRSTNVLNSQALTQARDGMASDPSAASLEEFSVRCFSGSLTTVSSIVFGPRDGSEGSVPYPHRVGETLVLELNTLCRLRDFYEQHTFDTQGPYADLFAVLLSSCKHVIDINVELVHHIKAQQDQQRRQQVACDVLCREAALQRADIKHLRAALEHLSARRASGEASVVKCEDDDTGLGNGSAASSHASPKNEAATAECCQHVSQRSPAASLAPQRSTGAASPSSAAVGLERSSLSTASASLVGPVSQAHATVTFAPTEAPAQPINSLTHSSPSDHACGGAWAAEMVRRTDAMQGSSATVLVDGQLSSVRLDEEQRKQQQSSTALFAPSEARKHHAEDAVESHLEHLTRHFAAVDPRVHKQRRMWGEEEDVGSRSPSSSPVAASGTAGESEFPHSCTTVAGHARSNPQESSQRQGTSVASPVGTWTPPAVLVRWLDSRLCRWKAEWKRVLEDVQDALLLDATVDAQTLRPIAHAAGQQEAHVNLGTAHERASESNGGAEAVMTPSCRGDLVCVIRALLSSHGTELYKQIVAESTRQVQRTDEELHDLRSRLEALEVYAPHRYAVTARPPLLGVELEDVLEPRIGVRLRTVYHHYLADRAGLSVGDVLVGVGHQSIQTRAQLHVVLGELTRDYNAQCHIQIEEGFMRSFALGDQCCNFNAPVQKQRQRLLEALSLATHVRQLDGSMAGSSAAASPFLSTFHSAAQHKEKLAQYLPYFELCLHVVRDGRLRDVTLLIPPWEALRSAAY</sequence>
<evidence type="ECO:0000256" key="1">
    <source>
        <dbReference type="SAM" id="Coils"/>
    </source>
</evidence>
<evidence type="ECO:0000256" key="3">
    <source>
        <dbReference type="SAM" id="Phobius"/>
    </source>
</evidence>
<feature type="chain" id="PRO_5021200491" evidence="4">
    <location>
        <begin position="25"/>
        <end position="897"/>
    </location>
</feature>
<protein>
    <submittedName>
        <fullName evidence="5">Putative integral membrane protein</fullName>
    </submittedName>
</protein>
<feature type="region of interest" description="Disordered" evidence="2">
    <location>
        <begin position="316"/>
        <end position="351"/>
    </location>
</feature>
<keyword evidence="3" id="KW-0812">Transmembrane</keyword>